<feature type="signal peptide" evidence="1">
    <location>
        <begin position="1"/>
        <end position="24"/>
    </location>
</feature>
<dbReference type="VEuPathDB" id="MicrosporidiaDB:A0H76_2983"/>
<name>A0A1X0Q6G6_9MICR</name>
<dbReference type="VEuPathDB" id="MicrosporidiaDB:HERIO_2556"/>
<dbReference type="Proteomes" id="UP000192356">
    <property type="component" value="Unassembled WGS sequence"/>
</dbReference>
<reference evidence="2 3" key="1">
    <citation type="journal article" date="2017" name="Environ. Microbiol.">
        <title>Decay of the glycolytic pathway and adaptation to intranuclear parasitism within Enterocytozoonidae microsporidia.</title>
        <authorList>
            <person name="Wiredu Boakye D."/>
            <person name="Jaroenlak P."/>
            <person name="Prachumwat A."/>
            <person name="Williams T.A."/>
            <person name="Bateman K.S."/>
            <person name="Itsathitphaisarn O."/>
            <person name="Sritunyalucksana K."/>
            <person name="Paszkiewicz K.H."/>
            <person name="Moore K.A."/>
            <person name="Stentiford G.D."/>
            <person name="Williams B.A."/>
        </authorList>
    </citation>
    <scope>NUCLEOTIDE SEQUENCE [LARGE SCALE GENOMIC DNA]</scope>
    <source>
        <strain evidence="2 3">GB1</strain>
    </source>
</reference>
<evidence type="ECO:0000313" key="2">
    <source>
        <dbReference type="EMBL" id="ORD95356.1"/>
    </source>
</evidence>
<evidence type="ECO:0000256" key="1">
    <source>
        <dbReference type="SAM" id="SignalP"/>
    </source>
</evidence>
<sequence>MRSMLMSILSSVMFLLSNNTFVIGRVRCEDTISREEVSVLIEESNSLFKNFQVCFLKEVLENIKKNNEKFFAKKKGLKDCLAKLNKIKFNDENYKEKIVDFLTIYLK</sequence>
<evidence type="ECO:0000313" key="3">
    <source>
        <dbReference type="Proteomes" id="UP000192356"/>
    </source>
</evidence>
<dbReference type="AlphaFoldDB" id="A0A1X0Q6G6"/>
<keyword evidence="1" id="KW-0732">Signal</keyword>
<accession>A0A1X0Q6G6</accession>
<proteinExistence type="predicted"/>
<protein>
    <submittedName>
        <fullName evidence="2">Uncharacterized protein</fullName>
    </submittedName>
</protein>
<feature type="chain" id="PRO_5012145606" evidence="1">
    <location>
        <begin position="25"/>
        <end position="107"/>
    </location>
</feature>
<gene>
    <name evidence="2" type="ORF">HERIO_2556</name>
</gene>
<organism evidence="2 3">
    <name type="scientific">Hepatospora eriocheir</name>
    <dbReference type="NCBI Taxonomy" id="1081669"/>
    <lineage>
        <taxon>Eukaryota</taxon>
        <taxon>Fungi</taxon>
        <taxon>Fungi incertae sedis</taxon>
        <taxon>Microsporidia</taxon>
        <taxon>Hepatosporidae</taxon>
        <taxon>Hepatospora</taxon>
    </lineage>
</organism>
<dbReference type="EMBL" id="LVKB01000370">
    <property type="protein sequence ID" value="ORD95356.1"/>
    <property type="molecule type" value="Genomic_DNA"/>
</dbReference>
<keyword evidence="3" id="KW-1185">Reference proteome</keyword>
<comment type="caution">
    <text evidence="2">The sequence shown here is derived from an EMBL/GenBank/DDBJ whole genome shotgun (WGS) entry which is preliminary data.</text>
</comment>